<dbReference type="PANTHER" id="PTHR37305">
    <property type="entry name" value="INTEGRAL MEMBRANE PROTEIN-RELATED"/>
    <property type="match status" value="1"/>
</dbReference>
<dbReference type="GO" id="GO:0140359">
    <property type="term" value="F:ABC-type transporter activity"/>
    <property type="evidence" value="ECO:0007669"/>
    <property type="project" value="InterPro"/>
</dbReference>
<feature type="transmembrane region" description="Helical" evidence="1">
    <location>
        <begin position="58"/>
        <end position="77"/>
    </location>
</feature>
<dbReference type="OrthoDB" id="2295852at2"/>
<comment type="caution">
    <text evidence="2">The sequence shown here is derived from an EMBL/GenBank/DDBJ whole genome shotgun (WGS) entry which is preliminary data.</text>
</comment>
<feature type="transmembrane region" description="Helical" evidence="1">
    <location>
        <begin position="232"/>
        <end position="251"/>
    </location>
</feature>
<dbReference type="RefSeq" id="WP_161003980.1">
    <property type="nucleotide sequence ID" value="NZ_WEZQ01000017.1"/>
</dbReference>
<keyword evidence="1" id="KW-1133">Transmembrane helix</keyword>
<feature type="transmembrane region" description="Helical" evidence="1">
    <location>
        <begin position="20"/>
        <end position="38"/>
    </location>
</feature>
<feature type="transmembrane region" description="Helical" evidence="1">
    <location>
        <begin position="172"/>
        <end position="196"/>
    </location>
</feature>
<gene>
    <name evidence="2" type="ORF">GB993_08845</name>
</gene>
<dbReference type="Pfam" id="PF12730">
    <property type="entry name" value="ABC2_membrane_4"/>
    <property type="match status" value="1"/>
</dbReference>
<feature type="transmembrane region" description="Helical" evidence="1">
    <location>
        <begin position="98"/>
        <end position="123"/>
    </location>
</feature>
<name>A0A6N9I3Z3_9LACO</name>
<evidence type="ECO:0000256" key="1">
    <source>
        <dbReference type="SAM" id="Phobius"/>
    </source>
</evidence>
<feature type="transmembrane region" description="Helical" evidence="1">
    <location>
        <begin position="143"/>
        <end position="165"/>
    </location>
</feature>
<evidence type="ECO:0000313" key="2">
    <source>
        <dbReference type="EMBL" id="MYV17608.1"/>
    </source>
</evidence>
<protein>
    <submittedName>
        <fullName evidence="2">ABC transporter permease subunit</fullName>
    </submittedName>
</protein>
<dbReference type="GO" id="GO:0005886">
    <property type="term" value="C:plasma membrane"/>
    <property type="evidence" value="ECO:0007669"/>
    <property type="project" value="UniProtKB-SubCell"/>
</dbReference>
<dbReference type="AlphaFoldDB" id="A0A6N9I3Z3"/>
<dbReference type="Proteomes" id="UP000449209">
    <property type="component" value="Unassembled WGS sequence"/>
</dbReference>
<sequence>MWTLYKQESFKLLKKKSTLWISIVLALIVFGFALTSRLQPKYFSASGLFTTNFASTTFIMFFLIAAAASIVTMEFQYGTIKTVVSQRYSRSMILVSKWLVILTYSLYLYVMTAVLALIAKFVFVNDKFSLTGTGYNNDIWQDWLANLGAGLLTLWLLISLVFLLATLFKSSAVAISVGILGYFVLNIVSSVMFILIHSHEWLKWNPINFLNYGSQVLEPSLSKLTRLSDVQLFWGNVGYIALFLLIGLLLFRKRNV</sequence>
<dbReference type="PANTHER" id="PTHR37305:SF1">
    <property type="entry name" value="MEMBRANE PROTEIN"/>
    <property type="match status" value="1"/>
</dbReference>
<organism evidence="2 3">
    <name type="scientific">Furfurilactobacillus milii</name>
    <dbReference type="NCBI Taxonomy" id="2888272"/>
    <lineage>
        <taxon>Bacteria</taxon>
        <taxon>Bacillati</taxon>
        <taxon>Bacillota</taxon>
        <taxon>Bacilli</taxon>
        <taxon>Lactobacillales</taxon>
        <taxon>Lactobacillaceae</taxon>
        <taxon>Furfurilactobacillus</taxon>
    </lineage>
</organism>
<keyword evidence="1" id="KW-0812">Transmembrane</keyword>
<accession>A0A6N9I3Z3</accession>
<proteinExistence type="predicted"/>
<reference evidence="2 3" key="1">
    <citation type="journal article" date="2019" name="Appl. Environ. Microbiol.">
        <title>Genetic determinants of hydroxycinnamic acid metabolism in heterofermentative lactobacilli.</title>
        <authorList>
            <person name="Gaur G."/>
            <person name="Oh J.H."/>
            <person name="Filannino P."/>
            <person name="Gobbetti M."/>
            <person name="van Pijkeren J.P."/>
            <person name="Ganzle M.G."/>
        </authorList>
    </citation>
    <scope>NUCLEOTIDE SEQUENCE [LARGE SCALE GENOMIC DNA]</scope>
    <source>
        <strain evidence="2 3">C5</strain>
    </source>
</reference>
<dbReference type="EMBL" id="WEZQ01000017">
    <property type="protein sequence ID" value="MYV17608.1"/>
    <property type="molecule type" value="Genomic_DNA"/>
</dbReference>
<keyword evidence="1" id="KW-0472">Membrane</keyword>
<evidence type="ECO:0000313" key="3">
    <source>
        <dbReference type="Proteomes" id="UP000449209"/>
    </source>
</evidence>